<dbReference type="PROSITE" id="PS50238">
    <property type="entry name" value="RHOGAP"/>
    <property type="match status" value="1"/>
</dbReference>
<keyword evidence="1" id="KW-0343">GTPase activation</keyword>
<evidence type="ECO:0000256" key="1">
    <source>
        <dbReference type="ARBA" id="ARBA00022468"/>
    </source>
</evidence>
<organism evidence="3 4">
    <name type="scientific">Caerostris darwini</name>
    <dbReference type="NCBI Taxonomy" id="1538125"/>
    <lineage>
        <taxon>Eukaryota</taxon>
        <taxon>Metazoa</taxon>
        <taxon>Ecdysozoa</taxon>
        <taxon>Arthropoda</taxon>
        <taxon>Chelicerata</taxon>
        <taxon>Arachnida</taxon>
        <taxon>Araneae</taxon>
        <taxon>Araneomorphae</taxon>
        <taxon>Entelegynae</taxon>
        <taxon>Araneoidea</taxon>
        <taxon>Araneidae</taxon>
        <taxon>Caerostris</taxon>
    </lineage>
</organism>
<name>A0AAV4R102_9ARAC</name>
<proteinExistence type="predicted"/>
<dbReference type="PANTHER" id="PTHR14963:SF1">
    <property type="entry name" value="RHO GTPASE-ACTIVATING PROTEIN CONUNDRUM"/>
    <property type="match status" value="1"/>
</dbReference>
<comment type="caution">
    <text evidence="3">The sequence shown here is derived from an EMBL/GenBank/DDBJ whole genome shotgun (WGS) entry which is preliminary data.</text>
</comment>
<dbReference type="SUPFAM" id="SSF48350">
    <property type="entry name" value="GTPase activation domain, GAP"/>
    <property type="match status" value="1"/>
</dbReference>
<evidence type="ECO:0000313" key="4">
    <source>
        <dbReference type="Proteomes" id="UP001054837"/>
    </source>
</evidence>
<evidence type="ECO:0000259" key="2">
    <source>
        <dbReference type="PROSITE" id="PS50238"/>
    </source>
</evidence>
<dbReference type="GO" id="GO:0051056">
    <property type="term" value="P:regulation of small GTPase mediated signal transduction"/>
    <property type="evidence" value="ECO:0007669"/>
    <property type="project" value="TreeGrafter"/>
</dbReference>
<dbReference type="EMBL" id="BPLQ01005296">
    <property type="protein sequence ID" value="GIY13962.1"/>
    <property type="molecule type" value="Genomic_DNA"/>
</dbReference>
<dbReference type="GO" id="GO:0030833">
    <property type="term" value="P:regulation of actin filament polymerization"/>
    <property type="evidence" value="ECO:0007669"/>
    <property type="project" value="TreeGrafter"/>
</dbReference>
<evidence type="ECO:0000313" key="3">
    <source>
        <dbReference type="EMBL" id="GIY13962.1"/>
    </source>
</evidence>
<keyword evidence="4" id="KW-1185">Reference proteome</keyword>
<dbReference type="InterPro" id="IPR000198">
    <property type="entry name" value="RhoGAP_dom"/>
</dbReference>
<feature type="domain" description="Rho-GAP" evidence="2">
    <location>
        <begin position="16"/>
        <end position="121"/>
    </location>
</feature>
<protein>
    <submittedName>
        <fullName evidence="3">Rho GTPase-activating protein 18</fullName>
    </submittedName>
</protein>
<dbReference type="AlphaFoldDB" id="A0AAV4R102"/>
<dbReference type="GO" id="GO:0005096">
    <property type="term" value="F:GTPase activator activity"/>
    <property type="evidence" value="ECO:0007669"/>
    <property type="project" value="UniProtKB-KW"/>
</dbReference>
<gene>
    <name evidence="3" type="primary">Arhgap18</name>
    <name evidence="3" type="ORF">CDAR_405661</name>
</gene>
<dbReference type="GO" id="GO:0005737">
    <property type="term" value="C:cytoplasm"/>
    <property type="evidence" value="ECO:0007669"/>
    <property type="project" value="TreeGrafter"/>
</dbReference>
<sequence length="121" mass="13751">MRADLSYEDIRISGLGSEEMLFNSSSPKEAETKRKILHHLHSNGLREEGLMRLAGFVEKVQILKAEIERSYVMSPTLVENLIRQSSAHDVSVLLKQLVRHLPEPLLTNSHMDCFLQVPSNN</sequence>
<dbReference type="Proteomes" id="UP001054837">
    <property type="component" value="Unassembled WGS sequence"/>
</dbReference>
<reference evidence="3 4" key="1">
    <citation type="submission" date="2021-06" db="EMBL/GenBank/DDBJ databases">
        <title>Caerostris darwini draft genome.</title>
        <authorList>
            <person name="Kono N."/>
            <person name="Arakawa K."/>
        </authorList>
    </citation>
    <scope>NUCLEOTIDE SEQUENCE [LARGE SCALE GENOMIC DNA]</scope>
</reference>
<dbReference type="GO" id="GO:0007165">
    <property type="term" value="P:signal transduction"/>
    <property type="evidence" value="ECO:0007669"/>
    <property type="project" value="InterPro"/>
</dbReference>
<dbReference type="Pfam" id="PF00620">
    <property type="entry name" value="RhoGAP"/>
    <property type="match status" value="1"/>
</dbReference>
<accession>A0AAV4R102</accession>
<dbReference type="InterPro" id="IPR008936">
    <property type="entry name" value="Rho_GTPase_activation_prot"/>
</dbReference>
<dbReference type="Gene3D" id="1.10.555.10">
    <property type="entry name" value="Rho GTPase activation protein"/>
    <property type="match status" value="1"/>
</dbReference>
<dbReference type="PANTHER" id="PTHR14963">
    <property type="entry name" value="RHO GTPASE ACTIVATING PROTEIN 18,19-RELATED"/>
    <property type="match status" value="1"/>
</dbReference>